<feature type="non-terminal residue" evidence="2">
    <location>
        <position position="1"/>
    </location>
</feature>
<dbReference type="STRING" id="857342.A0A2T3ARQ2"/>
<dbReference type="Pfam" id="PF24086">
    <property type="entry name" value="DUF7371"/>
    <property type="match status" value="1"/>
</dbReference>
<dbReference type="AlphaFoldDB" id="A0A2T3ARQ2"/>
<dbReference type="InParanoid" id="A0A2T3ARQ2"/>
<name>A0A2T3ARQ2_AMORE</name>
<proteinExistence type="predicted"/>
<reference evidence="2 3" key="1">
    <citation type="journal article" date="2018" name="New Phytol.">
        <title>Comparative genomics and transcriptomics depict ericoid mycorrhizal fungi as versatile saprotrophs and plant mutualists.</title>
        <authorList>
            <person name="Martino E."/>
            <person name="Morin E."/>
            <person name="Grelet G.A."/>
            <person name="Kuo A."/>
            <person name="Kohler A."/>
            <person name="Daghino S."/>
            <person name="Barry K.W."/>
            <person name="Cichocki N."/>
            <person name="Clum A."/>
            <person name="Dockter R.B."/>
            <person name="Hainaut M."/>
            <person name="Kuo R.C."/>
            <person name="LaButti K."/>
            <person name="Lindahl B.D."/>
            <person name="Lindquist E.A."/>
            <person name="Lipzen A."/>
            <person name="Khouja H.R."/>
            <person name="Magnuson J."/>
            <person name="Murat C."/>
            <person name="Ohm R.A."/>
            <person name="Singer S.W."/>
            <person name="Spatafora J.W."/>
            <person name="Wang M."/>
            <person name="Veneault-Fourrey C."/>
            <person name="Henrissat B."/>
            <person name="Grigoriev I.V."/>
            <person name="Martin F.M."/>
            <person name="Perotto S."/>
        </authorList>
    </citation>
    <scope>NUCLEOTIDE SEQUENCE [LARGE SCALE GENOMIC DNA]</scope>
    <source>
        <strain evidence="2 3">ATCC 22711</strain>
    </source>
</reference>
<dbReference type="EMBL" id="KZ679017">
    <property type="protein sequence ID" value="PSS09012.1"/>
    <property type="molecule type" value="Genomic_DNA"/>
</dbReference>
<dbReference type="GeneID" id="36571894"/>
<evidence type="ECO:0000259" key="1">
    <source>
        <dbReference type="Pfam" id="PF24086"/>
    </source>
</evidence>
<dbReference type="Proteomes" id="UP000241818">
    <property type="component" value="Unassembled WGS sequence"/>
</dbReference>
<evidence type="ECO:0000313" key="2">
    <source>
        <dbReference type="EMBL" id="PSS09012.1"/>
    </source>
</evidence>
<keyword evidence="3" id="KW-1185">Reference proteome</keyword>
<accession>A0A2T3ARQ2</accession>
<dbReference type="OrthoDB" id="5385013at2759"/>
<dbReference type="InterPro" id="IPR055795">
    <property type="entry name" value="DUF7371"/>
</dbReference>
<protein>
    <recommendedName>
        <fullName evidence="1">DUF7371 domain-containing protein</fullName>
    </recommendedName>
</protein>
<organism evidence="2 3">
    <name type="scientific">Amorphotheca resinae ATCC 22711</name>
    <dbReference type="NCBI Taxonomy" id="857342"/>
    <lineage>
        <taxon>Eukaryota</taxon>
        <taxon>Fungi</taxon>
        <taxon>Dikarya</taxon>
        <taxon>Ascomycota</taxon>
        <taxon>Pezizomycotina</taxon>
        <taxon>Leotiomycetes</taxon>
        <taxon>Helotiales</taxon>
        <taxon>Amorphothecaceae</taxon>
        <taxon>Amorphotheca</taxon>
    </lineage>
</organism>
<gene>
    <name evidence="2" type="ORF">M430DRAFT_181912</name>
</gene>
<sequence length="157" mass="16749">LPSSPPLLLEFIADFNVNGTNPQAGPDTAEEGFSGQISNGDHALTGCFTFNAYGASFGCNSTGPDCDFTFTGLRYNSSSGEEYSVTSQNYSISACPALSKCTLMLIPLDNTFVDLNAIQINATVAGAPAMWWMDDLRLGWFNNSCTAGLCRQSAHIH</sequence>
<feature type="domain" description="DUF7371" evidence="1">
    <location>
        <begin position="2"/>
        <end position="151"/>
    </location>
</feature>
<evidence type="ECO:0000313" key="3">
    <source>
        <dbReference type="Proteomes" id="UP000241818"/>
    </source>
</evidence>
<dbReference type="RefSeq" id="XP_024717310.1">
    <property type="nucleotide sequence ID" value="XM_024863813.1"/>
</dbReference>